<name>A0A1B2DN46_9BACL</name>
<evidence type="ECO:0000313" key="1">
    <source>
        <dbReference type="EMBL" id="ANY69123.1"/>
    </source>
</evidence>
<accession>A0A1B2DN46</accession>
<dbReference type="AlphaFoldDB" id="A0A1B2DN46"/>
<reference evidence="1" key="1">
    <citation type="submission" date="2016-08" db="EMBL/GenBank/DDBJ databases">
        <title>Complete Genome Seqeunce of Paenibacillus sp. BIHB 4019 from tea rhizoplane.</title>
        <authorList>
            <person name="Thakur R."/>
            <person name="Swarnkar M.K."/>
            <person name="Gulati A."/>
        </authorList>
    </citation>
    <scope>NUCLEOTIDE SEQUENCE [LARGE SCALE GENOMIC DNA]</scope>
    <source>
        <strain evidence="1">BIHB4019</strain>
    </source>
</reference>
<dbReference type="EMBL" id="CP016808">
    <property type="protein sequence ID" value="ANY69123.1"/>
    <property type="molecule type" value="Genomic_DNA"/>
</dbReference>
<dbReference type="RefSeq" id="WP_099520168.1">
    <property type="nucleotide sequence ID" value="NZ_CP016808.1"/>
</dbReference>
<gene>
    <name evidence="1" type="ORF">BBD42_23540</name>
</gene>
<sequence length="138" mass="16408">MNVSKINKNNVNYGNQKIHPKAPHRHDYDWTKTKPRSDWYSMYSIITDMMPAKEEFPIYNYINLSEDIAAGHEIMFTYNDKKYSISISQGGWYFTVVEDYENAIRYETPEELLDQVRIGIKTLEDIFNFENLSELTIY</sequence>
<protein>
    <submittedName>
        <fullName evidence="1">Uncharacterized protein</fullName>
    </submittedName>
</protein>
<organism evidence="1">
    <name type="scientific">Paenibacillus sp. BIHB 4019</name>
    <dbReference type="NCBI Taxonomy" id="1870819"/>
    <lineage>
        <taxon>Bacteria</taxon>
        <taxon>Bacillati</taxon>
        <taxon>Bacillota</taxon>
        <taxon>Bacilli</taxon>
        <taxon>Bacillales</taxon>
        <taxon>Paenibacillaceae</taxon>
        <taxon>Paenibacillus</taxon>
    </lineage>
</organism>
<proteinExistence type="predicted"/>